<protein>
    <submittedName>
        <fullName evidence="1">Uncharacterized protein</fullName>
    </submittedName>
</protein>
<proteinExistence type="predicted"/>
<comment type="caution">
    <text evidence="1">The sequence shown here is derived from an EMBL/GenBank/DDBJ whole genome shotgun (WGS) entry which is preliminary data.</text>
</comment>
<evidence type="ECO:0000313" key="1">
    <source>
        <dbReference type="EMBL" id="KAJ0212828.1"/>
    </source>
</evidence>
<gene>
    <name evidence="1" type="ORF">LSAT_V11C400173730</name>
</gene>
<keyword evidence="2" id="KW-1185">Reference proteome</keyword>
<reference evidence="1 2" key="1">
    <citation type="journal article" date="2017" name="Nat. Commun.">
        <title>Genome assembly with in vitro proximity ligation data and whole-genome triplication in lettuce.</title>
        <authorList>
            <person name="Reyes-Chin-Wo S."/>
            <person name="Wang Z."/>
            <person name="Yang X."/>
            <person name="Kozik A."/>
            <person name="Arikit S."/>
            <person name="Song C."/>
            <person name="Xia L."/>
            <person name="Froenicke L."/>
            <person name="Lavelle D.O."/>
            <person name="Truco M.J."/>
            <person name="Xia R."/>
            <person name="Zhu S."/>
            <person name="Xu C."/>
            <person name="Xu H."/>
            <person name="Xu X."/>
            <person name="Cox K."/>
            <person name="Korf I."/>
            <person name="Meyers B.C."/>
            <person name="Michelmore R.W."/>
        </authorList>
    </citation>
    <scope>NUCLEOTIDE SEQUENCE [LARGE SCALE GENOMIC DNA]</scope>
    <source>
        <strain evidence="2">cv. Salinas</strain>
        <tissue evidence="1">Seedlings</tissue>
    </source>
</reference>
<organism evidence="1 2">
    <name type="scientific">Lactuca sativa</name>
    <name type="common">Garden lettuce</name>
    <dbReference type="NCBI Taxonomy" id="4236"/>
    <lineage>
        <taxon>Eukaryota</taxon>
        <taxon>Viridiplantae</taxon>
        <taxon>Streptophyta</taxon>
        <taxon>Embryophyta</taxon>
        <taxon>Tracheophyta</taxon>
        <taxon>Spermatophyta</taxon>
        <taxon>Magnoliopsida</taxon>
        <taxon>eudicotyledons</taxon>
        <taxon>Gunneridae</taxon>
        <taxon>Pentapetalae</taxon>
        <taxon>asterids</taxon>
        <taxon>campanulids</taxon>
        <taxon>Asterales</taxon>
        <taxon>Asteraceae</taxon>
        <taxon>Cichorioideae</taxon>
        <taxon>Cichorieae</taxon>
        <taxon>Lactucinae</taxon>
        <taxon>Lactuca</taxon>
    </lineage>
</organism>
<dbReference type="EMBL" id="NBSK02000004">
    <property type="protein sequence ID" value="KAJ0212828.1"/>
    <property type="molecule type" value="Genomic_DNA"/>
</dbReference>
<name>A0A9R1VYN1_LACSA</name>
<dbReference type="AlphaFoldDB" id="A0A9R1VYN1"/>
<dbReference type="Proteomes" id="UP000235145">
    <property type="component" value="Unassembled WGS sequence"/>
</dbReference>
<accession>A0A9R1VYN1</accession>
<evidence type="ECO:0000313" key="2">
    <source>
        <dbReference type="Proteomes" id="UP000235145"/>
    </source>
</evidence>
<sequence>MAENGRPLSLYCIIHSYQKRSTSGVPRTQSPCIQLKQNRSDQTTIHVDDEVQQTAPKSNVEKDPKKPLYKKVTYEEVPGNNKNSGGSKRWTCNHYKGKYTNSYTRIHVHFFGPPVGITTEIKRCLVLVKSNPCYDILYNMVKEAQKNGVAAKS</sequence>